<evidence type="ECO:0000313" key="1">
    <source>
        <dbReference type="EMBL" id="QGQ23912.1"/>
    </source>
</evidence>
<dbReference type="RefSeq" id="WP_155364807.1">
    <property type="nucleotide sequence ID" value="NZ_CP043930.1"/>
</dbReference>
<dbReference type="KEGG" id="gim:F1728_15025"/>
<proteinExistence type="predicted"/>
<accession>A0A6I6AE65</accession>
<evidence type="ECO:0000313" key="2">
    <source>
        <dbReference type="Proteomes" id="UP000427281"/>
    </source>
</evidence>
<keyword evidence="2" id="KW-1185">Reference proteome</keyword>
<organism evidence="1 2">
    <name type="scientific">Gimesia benthica</name>
    <dbReference type="NCBI Taxonomy" id="2608982"/>
    <lineage>
        <taxon>Bacteria</taxon>
        <taxon>Pseudomonadati</taxon>
        <taxon>Planctomycetota</taxon>
        <taxon>Planctomycetia</taxon>
        <taxon>Planctomycetales</taxon>
        <taxon>Planctomycetaceae</taxon>
        <taxon>Gimesia</taxon>
    </lineage>
</organism>
<protein>
    <submittedName>
        <fullName evidence="1">Uncharacterized protein</fullName>
    </submittedName>
</protein>
<name>A0A6I6AE65_9PLAN</name>
<dbReference type="AlphaFoldDB" id="A0A6I6AE65"/>
<dbReference type="EMBL" id="CP043930">
    <property type="protein sequence ID" value="QGQ23912.1"/>
    <property type="molecule type" value="Genomic_DNA"/>
</dbReference>
<reference evidence="1 2" key="1">
    <citation type="submission" date="2019-09" db="EMBL/GenBank/DDBJ databases">
        <title>Gimesia benthica sp. nov., a novel bacterium isolated from deep-sea water of the Northwest Indian Ocean.</title>
        <authorList>
            <person name="Dai X."/>
        </authorList>
    </citation>
    <scope>NUCLEOTIDE SEQUENCE [LARGE SCALE GENOMIC DNA]</scope>
    <source>
        <strain evidence="1 2">E7</strain>
    </source>
</reference>
<gene>
    <name evidence="1" type="ORF">F1728_15025</name>
</gene>
<dbReference type="Proteomes" id="UP000427281">
    <property type="component" value="Chromosome"/>
</dbReference>
<sequence>MYRKVFPRCEVEGSLEPVDFSHGGLDQRIPRKCDECDNLFEGECVRAIDQVEDYLSLDYGPCRKPGLCNPVLVEDRFIKCKVYVPEKCSDCDFLRYHQISGFRCHEDDQIWGRYGKTLDWGHWSPDLPNIGLESRKEVSMELMQAVKDELEVAAIREARDAYQELKKKCNATVMTRQKYDAGGIDFVSGGAGSRCYRTQVWSPGDNARFRLCLFFPSTRAL</sequence>